<protein>
    <submittedName>
        <fullName evidence="1">Uncharacterized protein</fullName>
    </submittedName>
</protein>
<name>A0ABU2RKT3_9ACTN</name>
<proteinExistence type="predicted"/>
<dbReference type="Proteomes" id="UP001183777">
    <property type="component" value="Unassembled WGS sequence"/>
</dbReference>
<comment type="caution">
    <text evidence="1">The sequence shown here is derived from an EMBL/GenBank/DDBJ whole genome shotgun (WGS) entry which is preliminary data.</text>
</comment>
<accession>A0ABU2RKT3</accession>
<evidence type="ECO:0000313" key="1">
    <source>
        <dbReference type="EMBL" id="MDT0429092.1"/>
    </source>
</evidence>
<sequence>MFELLPEVGLRLPGRGGILRFGMDERTAQWAVATIADVREGWVCGARWAFSARYRGLTLNAYGDTTDRHGRHQDTHGLADIGLTRAPFALTGPSACPVALDGIDLFGYPTAEVSDALEDGLPPTLRLNGDGRYLTAVSVHAEPVPVES</sequence>
<organism evidence="1 2">
    <name type="scientific">Streptomyces salyersiae</name>
    <dbReference type="NCBI Taxonomy" id="3075530"/>
    <lineage>
        <taxon>Bacteria</taxon>
        <taxon>Bacillati</taxon>
        <taxon>Actinomycetota</taxon>
        <taxon>Actinomycetes</taxon>
        <taxon>Kitasatosporales</taxon>
        <taxon>Streptomycetaceae</taxon>
        <taxon>Streptomyces</taxon>
    </lineage>
</organism>
<keyword evidence="2" id="KW-1185">Reference proteome</keyword>
<dbReference type="EMBL" id="JAVREX010000006">
    <property type="protein sequence ID" value="MDT0429092.1"/>
    <property type="molecule type" value="Genomic_DNA"/>
</dbReference>
<reference evidence="2" key="1">
    <citation type="submission" date="2023-07" db="EMBL/GenBank/DDBJ databases">
        <title>30 novel species of actinomycetes from the DSMZ collection.</title>
        <authorList>
            <person name="Nouioui I."/>
        </authorList>
    </citation>
    <scope>NUCLEOTIDE SEQUENCE [LARGE SCALE GENOMIC DNA]</scope>
    <source>
        <strain evidence="2">DSM 41770</strain>
    </source>
</reference>
<gene>
    <name evidence="1" type="ORF">RM649_15735</name>
</gene>
<evidence type="ECO:0000313" key="2">
    <source>
        <dbReference type="Proteomes" id="UP001183777"/>
    </source>
</evidence>
<dbReference type="RefSeq" id="WP_311657034.1">
    <property type="nucleotide sequence ID" value="NZ_JAVREX010000006.1"/>
</dbReference>